<protein>
    <recommendedName>
        <fullName evidence="5">Type 2A phosphatase activator TIP41</fullName>
    </recommendedName>
</protein>
<feature type="region of interest" description="Disordered" evidence="2">
    <location>
        <begin position="48"/>
        <end position="68"/>
    </location>
</feature>
<accession>A0A1E3QQR8</accession>
<evidence type="ECO:0000256" key="2">
    <source>
        <dbReference type="SAM" id="MobiDB-lite"/>
    </source>
</evidence>
<dbReference type="InterPro" id="IPR051330">
    <property type="entry name" value="Phosphatase_reg/MetRdx"/>
</dbReference>
<evidence type="ECO:0008006" key="5">
    <source>
        <dbReference type="Google" id="ProtNLM"/>
    </source>
</evidence>
<organism evidence="3 4">
    <name type="scientific">Babjeviella inositovora NRRL Y-12698</name>
    <dbReference type="NCBI Taxonomy" id="984486"/>
    <lineage>
        <taxon>Eukaryota</taxon>
        <taxon>Fungi</taxon>
        <taxon>Dikarya</taxon>
        <taxon>Ascomycota</taxon>
        <taxon>Saccharomycotina</taxon>
        <taxon>Pichiomycetes</taxon>
        <taxon>Serinales incertae sedis</taxon>
        <taxon>Babjeviella</taxon>
    </lineage>
</organism>
<dbReference type="STRING" id="984486.A0A1E3QQR8"/>
<dbReference type="OrthoDB" id="10253878at2759"/>
<dbReference type="InterPro" id="IPR007303">
    <property type="entry name" value="TIP41-like"/>
</dbReference>
<gene>
    <name evidence="3" type="ORF">BABINDRAFT_36621</name>
</gene>
<feature type="compositionally biased region" description="Polar residues" evidence="2">
    <location>
        <begin position="49"/>
        <end position="65"/>
    </location>
</feature>
<dbReference type="Proteomes" id="UP000094336">
    <property type="component" value="Unassembled WGS sequence"/>
</dbReference>
<evidence type="ECO:0000313" key="4">
    <source>
        <dbReference type="Proteomes" id="UP000094336"/>
    </source>
</evidence>
<proteinExistence type="inferred from homology"/>
<dbReference type="RefSeq" id="XP_018985328.1">
    <property type="nucleotide sequence ID" value="XM_019131780.1"/>
</dbReference>
<comment type="similarity">
    <text evidence="1">Belongs to the TIP41 family.</text>
</comment>
<name>A0A1E3QQR8_9ASCO</name>
<dbReference type="GeneID" id="30149633"/>
<reference evidence="4" key="1">
    <citation type="submission" date="2016-05" db="EMBL/GenBank/DDBJ databases">
        <title>Comparative genomics of biotechnologically important yeasts.</title>
        <authorList>
            <consortium name="DOE Joint Genome Institute"/>
            <person name="Riley R."/>
            <person name="Haridas S."/>
            <person name="Wolfe K.H."/>
            <person name="Lopes M.R."/>
            <person name="Hittinger C.T."/>
            <person name="Goker M."/>
            <person name="Salamov A."/>
            <person name="Wisecaver J."/>
            <person name="Long T.M."/>
            <person name="Aerts A.L."/>
            <person name="Barry K."/>
            <person name="Choi C."/>
            <person name="Clum A."/>
            <person name="Coughlan A.Y."/>
            <person name="Deshpande S."/>
            <person name="Douglass A.P."/>
            <person name="Hanson S.J."/>
            <person name="Klenk H.-P."/>
            <person name="Labutti K."/>
            <person name="Lapidus A."/>
            <person name="Lindquist E."/>
            <person name="Lipzen A."/>
            <person name="Meier-Kolthoff J.P."/>
            <person name="Ohm R.A."/>
            <person name="Otillar R.P."/>
            <person name="Pangilinan J."/>
            <person name="Peng Y."/>
            <person name="Rokas A."/>
            <person name="Rosa C.A."/>
            <person name="Scheuner C."/>
            <person name="Sibirny A.A."/>
            <person name="Slot J.C."/>
            <person name="Stielow J.B."/>
            <person name="Sun H."/>
            <person name="Kurtzman C.P."/>
            <person name="Blackwell M."/>
            <person name="Grigoriev I.V."/>
            <person name="Jeffries T.W."/>
        </authorList>
    </citation>
    <scope>NUCLEOTIDE SEQUENCE [LARGE SCALE GENOMIC DNA]</scope>
    <source>
        <strain evidence="4">NRRL Y-12698</strain>
    </source>
</reference>
<sequence>MSDQQNPSLTASKLRYPRRPTEGPGINAVHINRAREMAAVTANARLPSHMQSRGQTARPETTHSFTPPRAVKVPVSLGSIAGSRVSIPGPIHPSGCQNPQCADCGSIIIPAPRSSFPVQDSPVIKVNNWCIYSLKKPILNAQEIEAMEERLDFPVPEMIFGNNHIFIKHEAEGKSWEISFNCYDAIKDCDTISNLKVSYHKEWSSYRSNEKSEVPSFTSQLLKQASPSPSPSGETLQLSAVKPYDWTYSTKYKGTVGGQGPQFSRNQEAEIPISKLTRPDPILYFDEMVLYEDELADNGISIVSLKIRVMPTCLLLLQRFYLRIDQVIFRIRDTRVYIDLNTNEVIREYKEQELLYDEVMRMAKNDFKSAGDPGKLLRDPNWCSQMLPVLRTEREYLKI</sequence>
<dbReference type="EMBL" id="KV454431">
    <property type="protein sequence ID" value="ODQ80000.1"/>
    <property type="molecule type" value="Genomic_DNA"/>
</dbReference>
<evidence type="ECO:0000256" key="1">
    <source>
        <dbReference type="ARBA" id="ARBA00006658"/>
    </source>
</evidence>
<dbReference type="GO" id="GO:0031929">
    <property type="term" value="P:TOR signaling"/>
    <property type="evidence" value="ECO:0007669"/>
    <property type="project" value="TreeGrafter"/>
</dbReference>
<dbReference type="GO" id="GO:1904262">
    <property type="term" value="P:negative regulation of TORC1 signaling"/>
    <property type="evidence" value="ECO:0007669"/>
    <property type="project" value="EnsemblFungi"/>
</dbReference>
<dbReference type="Pfam" id="PF04176">
    <property type="entry name" value="TIP41"/>
    <property type="match status" value="1"/>
</dbReference>
<dbReference type="GO" id="GO:0005829">
    <property type="term" value="C:cytosol"/>
    <property type="evidence" value="ECO:0007669"/>
    <property type="project" value="TreeGrafter"/>
</dbReference>
<evidence type="ECO:0000313" key="3">
    <source>
        <dbReference type="EMBL" id="ODQ80000.1"/>
    </source>
</evidence>
<keyword evidence="4" id="KW-1185">Reference proteome</keyword>
<dbReference type="PANTHER" id="PTHR21021:SF16">
    <property type="entry name" value="TIP41-LIKE PROTEIN"/>
    <property type="match status" value="1"/>
</dbReference>
<dbReference type="PANTHER" id="PTHR21021">
    <property type="entry name" value="GAF/PUTATIVE CYTOSKELETAL PROTEIN"/>
    <property type="match status" value="1"/>
</dbReference>
<dbReference type="AlphaFoldDB" id="A0A1E3QQR8"/>
<feature type="compositionally biased region" description="Polar residues" evidence="2">
    <location>
        <begin position="1"/>
        <end position="11"/>
    </location>
</feature>
<feature type="region of interest" description="Disordered" evidence="2">
    <location>
        <begin position="1"/>
        <end position="26"/>
    </location>
</feature>